<evidence type="ECO:0000256" key="9">
    <source>
        <dbReference type="SAM" id="MobiDB-lite"/>
    </source>
</evidence>
<evidence type="ECO:0000256" key="2">
    <source>
        <dbReference type="ARBA" id="ARBA00022490"/>
    </source>
</evidence>
<dbReference type="OrthoDB" id="10251605at2759"/>
<feature type="repeat" description="WD" evidence="8">
    <location>
        <begin position="100"/>
        <end position="141"/>
    </location>
</feature>
<feature type="domain" description="Katanin p80 subunit C-terminal" evidence="10">
    <location>
        <begin position="543"/>
        <end position="696"/>
    </location>
</feature>
<feature type="repeat" description="WD" evidence="8">
    <location>
        <begin position="58"/>
        <end position="99"/>
    </location>
</feature>
<evidence type="ECO:0000256" key="3">
    <source>
        <dbReference type="ARBA" id="ARBA00022574"/>
    </source>
</evidence>
<dbReference type="InterPro" id="IPR015943">
    <property type="entry name" value="WD40/YVTN_repeat-like_dom_sf"/>
</dbReference>
<dbReference type="HAMAP" id="MF_03022">
    <property type="entry name" value="Katanin_p80_B1"/>
    <property type="match status" value="1"/>
</dbReference>
<dbReference type="CDD" id="cd00200">
    <property type="entry name" value="WD40"/>
    <property type="match status" value="1"/>
</dbReference>
<proteinExistence type="inferred from homology"/>
<accession>A0A267H742</accession>
<sequence>MMTEAKKCWKLTECVAHTPGSVTCLSLGQLTGSILATGGDDKMVKLWVVGRTSCIMSLAGHTASVESLRFNSKEDKLAAGSLSGVIKIWDLNEAKLMRSLSGHKAAVSCLDLHPFGDFAVSGCADGSAKLWDIRRKGCIYTYKGHTEPLTCVKFSPDGRWVVTAGQDSVIKIWDLEAGKIQAEFAELSAGATDLSFHPSVLLMAAAFQDKTVRFLDLELFQSIGSTLETDMPTPPRRIAFNPDGNSVYASCGDTLKIINVEPTALLETVPVGWGRLTLADLVVSARHNQLIGAGFAHSSVVTYVVDVKSCAPYVTPAPAQAAAVLSPPDKDRPTTTSGRKSFNQPEPNLVPKTKTSKKKAALAGGAGAASVDEESSEMQIHDPEAYNDIFAPKRALRRSPSPPSSSSGAGAAASRPAHAFAAAAAKPFTPPTKESPTKPPDAGDQRRAAPEPASPPPQPEPRQPPPQPSPPQQQPPPTRDRARSRERRAEAAAAAVTPTPRNNGGAPAAVSVSVSDFLPQQQQPPQQPAESDEDLVSKFRHPHQSFMSVIGARERHLRRVRSMWSADTVKTAVDCALLIQDSAVLIDLLNVLTANQSLWTLDISAALLPAIRDLFNSKHASYVETGATAALLVLRQFSTLIKSTLSAHGLSPGVDLSREDRAQRCRVCYDCFMQISSALASPDTLSKAGQTGRELRMFLLQLQL</sequence>
<keyword evidence="3 8" id="KW-0853">WD repeat</keyword>
<dbReference type="PRINTS" id="PR00320">
    <property type="entry name" value="GPROTEINBRPT"/>
</dbReference>
<dbReference type="EMBL" id="NIVC01000016">
    <property type="protein sequence ID" value="PAA94093.1"/>
    <property type="molecule type" value="Genomic_DNA"/>
</dbReference>
<dbReference type="PANTHER" id="PTHR19845">
    <property type="entry name" value="KATANIN P80 SUBUNIT"/>
    <property type="match status" value="1"/>
</dbReference>
<feature type="compositionally biased region" description="Pro residues" evidence="9">
    <location>
        <begin position="452"/>
        <end position="477"/>
    </location>
</feature>
<name>A0A267H742_9PLAT</name>
<evidence type="ECO:0000256" key="8">
    <source>
        <dbReference type="PROSITE-ProRule" id="PRU00221"/>
    </source>
</evidence>
<dbReference type="InterPro" id="IPR001680">
    <property type="entry name" value="WD40_rpt"/>
</dbReference>
<dbReference type="Gene3D" id="2.130.10.10">
    <property type="entry name" value="YVTN repeat-like/Quinoprotein amine dehydrogenase"/>
    <property type="match status" value="1"/>
</dbReference>
<dbReference type="InterPro" id="IPR020472">
    <property type="entry name" value="WD40_PAC1"/>
</dbReference>
<dbReference type="SMART" id="SM00320">
    <property type="entry name" value="WD40"/>
    <property type="match status" value="6"/>
</dbReference>
<dbReference type="InterPro" id="IPR026962">
    <property type="entry name" value="KTNB1"/>
</dbReference>
<dbReference type="Pfam" id="PF00400">
    <property type="entry name" value="WD40"/>
    <property type="match status" value="4"/>
</dbReference>
<dbReference type="PROSITE" id="PS50294">
    <property type="entry name" value="WD_REPEATS_REGION"/>
    <property type="match status" value="3"/>
</dbReference>
<dbReference type="GO" id="GO:0008352">
    <property type="term" value="C:katanin complex"/>
    <property type="evidence" value="ECO:0007669"/>
    <property type="project" value="InterPro"/>
</dbReference>
<keyword evidence="4 7" id="KW-0493">Microtubule</keyword>
<comment type="subcellular location">
    <subcellularLocation>
        <location evidence="1 7">Cytoplasm</location>
        <location evidence="1 7">Cytoskeleton</location>
    </subcellularLocation>
    <subcellularLocation>
        <location evidence="7">Cytoplasm</location>
    </subcellularLocation>
    <subcellularLocation>
        <location evidence="7">Cytoplasm</location>
        <location evidence="7">Cytoskeleton</location>
        <location evidence="7">Microtubule organizing center</location>
        <location evidence="7">Centrosome</location>
    </subcellularLocation>
    <subcellularLocation>
        <location evidence="7">Cytoplasm</location>
        <location evidence="7">Cytoskeleton</location>
        <location evidence="7">Spindle pole</location>
    </subcellularLocation>
    <subcellularLocation>
        <location evidence="7">Cytoplasm</location>
        <location evidence="7">Cytoskeleton</location>
        <location evidence="7">Spindle</location>
    </subcellularLocation>
    <text evidence="7">Predominantly cytoplasmic. Localized to the interphase centrosome and mitotic spindle poles.</text>
</comment>
<feature type="compositionally biased region" description="Basic and acidic residues" evidence="9">
    <location>
        <begin position="478"/>
        <end position="490"/>
    </location>
</feature>
<feature type="compositionally biased region" description="Low complexity" evidence="9">
    <location>
        <begin position="404"/>
        <end position="434"/>
    </location>
</feature>
<dbReference type="AlphaFoldDB" id="A0A267H742"/>
<evidence type="ECO:0000256" key="5">
    <source>
        <dbReference type="ARBA" id="ARBA00022737"/>
    </source>
</evidence>
<dbReference type="InterPro" id="IPR036322">
    <property type="entry name" value="WD40_repeat_dom_sf"/>
</dbReference>
<dbReference type="PROSITE" id="PS00678">
    <property type="entry name" value="WD_REPEATS_1"/>
    <property type="match status" value="2"/>
</dbReference>
<evidence type="ECO:0000256" key="1">
    <source>
        <dbReference type="ARBA" id="ARBA00004245"/>
    </source>
</evidence>
<dbReference type="GO" id="GO:0051013">
    <property type="term" value="P:microtubule severing"/>
    <property type="evidence" value="ECO:0007669"/>
    <property type="project" value="UniProtKB-UniRule"/>
</dbReference>
<dbReference type="GO" id="GO:0005874">
    <property type="term" value="C:microtubule"/>
    <property type="evidence" value="ECO:0007669"/>
    <property type="project" value="UniProtKB-KW"/>
</dbReference>
<dbReference type="GO" id="GO:0005813">
    <property type="term" value="C:centrosome"/>
    <property type="evidence" value="ECO:0007669"/>
    <property type="project" value="UniProtKB-SubCell"/>
</dbReference>
<dbReference type="InterPro" id="IPR028021">
    <property type="entry name" value="Katanin_C-terminal"/>
</dbReference>
<keyword evidence="7" id="KW-0498">Mitosis</keyword>
<dbReference type="GO" id="GO:0008017">
    <property type="term" value="F:microtubule binding"/>
    <property type="evidence" value="ECO:0007669"/>
    <property type="project" value="UniProtKB-UniRule"/>
</dbReference>
<comment type="similarity">
    <text evidence="7">Belongs to the WD repeat KATNB1 family.</text>
</comment>
<dbReference type="FunFam" id="2.130.10.10:FF:000462">
    <property type="entry name" value="Katanin p80 WD40 repeat-containing subunit B1"/>
    <property type="match status" value="1"/>
</dbReference>
<keyword evidence="7" id="KW-0132">Cell division</keyword>
<feature type="region of interest" description="Disordered" evidence="9">
    <location>
        <begin position="395"/>
        <end position="510"/>
    </location>
</feature>
<dbReference type="GO" id="GO:0000922">
    <property type="term" value="C:spindle pole"/>
    <property type="evidence" value="ECO:0007669"/>
    <property type="project" value="UniProtKB-SubCell"/>
</dbReference>
<dbReference type="GO" id="GO:0051301">
    <property type="term" value="P:cell division"/>
    <property type="evidence" value="ECO:0007669"/>
    <property type="project" value="UniProtKB-KW"/>
</dbReference>
<gene>
    <name evidence="7" type="primary">KATNB1</name>
    <name evidence="11" type="ORF">BOX15_Mlig006879g1</name>
</gene>
<keyword evidence="7" id="KW-0131">Cell cycle</keyword>
<feature type="compositionally biased region" description="Polar residues" evidence="9">
    <location>
        <begin position="334"/>
        <end position="346"/>
    </location>
</feature>
<keyword evidence="5" id="KW-0677">Repeat</keyword>
<comment type="function">
    <text evidence="7">Participates in a complex which severs microtubules in an ATP-dependent manner. May act to target the enzymatic subunit of this complex to sites of action such as the centrosome. Microtubule severing may promote rapid reorganization of cellular microtubule arrays and the release of microtubules from the centrosome following nucleation.</text>
</comment>
<evidence type="ECO:0000256" key="6">
    <source>
        <dbReference type="ARBA" id="ARBA00023212"/>
    </source>
</evidence>
<keyword evidence="6 7" id="KW-0206">Cytoskeleton</keyword>
<evidence type="ECO:0000256" key="7">
    <source>
        <dbReference type="HAMAP-Rule" id="MF_03022"/>
    </source>
</evidence>
<evidence type="ECO:0000259" key="10">
    <source>
        <dbReference type="Pfam" id="PF13925"/>
    </source>
</evidence>
<evidence type="ECO:0000313" key="11">
    <source>
        <dbReference type="EMBL" id="PAA94093.1"/>
    </source>
</evidence>
<evidence type="ECO:0000256" key="4">
    <source>
        <dbReference type="ARBA" id="ARBA00022701"/>
    </source>
</evidence>
<dbReference type="SUPFAM" id="SSF50978">
    <property type="entry name" value="WD40 repeat-like"/>
    <property type="match status" value="1"/>
</dbReference>
<feature type="compositionally biased region" description="Low complexity" evidence="9">
    <location>
        <begin position="491"/>
        <end position="501"/>
    </location>
</feature>
<dbReference type="Proteomes" id="UP000215902">
    <property type="component" value="Unassembled WGS sequence"/>
</dbReference>
<protein>
    <recommendedName>
        <fullName evidence="7">Katanin p80 WD40 repeat-containing subunit B1</fullName>
        <shortName evidence="7">Katanin p80 subunit B1</shortName>
    </recommendedName>
    <alternativeName>
        <fullName evidence="7">p80 katanin</fullName>
    </alternativeName>
</protein>
<dbReference type="Pfam" id="PF13925">
    <property type="entry name" value="Katanin_con80"/>
    <property type="match status" value="1"/>
</dbReference>
<comment type="caution">
    <text evidence="11">The sequence shown here is derived from an EMBL/GenBank/DDBJ whole genome shotgun (WGS) entry which is preliminary data.</text>
</comment>
<dbReference type="PROSITE" id="PS50082">
    <property type="entry name" value="WD_REPEATS_2"/>
    <property type="match status" value="3"/>
</dbReference>
<dbReference type="GO" id="GO:0007019">
    <property type="term" value="P:microtubule depolymerization"/>
    <property type="evidence" value="ECO:0007669"/>
    <property type="project" value="TreeGrafter"/>
</dbReference>
<feature type="repeat" description="WD" evidence="8">
    <location>
        <begin position="142"/>
        <end position="183"/>
    </location>
</feature>
<dbReference type="InterPro" id="IPR019775">
    <property type="entry name" value="WD40_repeat_CS"/>
</dbReference>
<evidence type="ECO:0000313" key="12">
    <source>
        <dbReference type="Proteomes" id="UP000215902"/>
    </source>
</evidence>
<dbReference type="STRING" id="282301.A0A267H742"/>
<reference evidence="11 12" key="1">
    <citation type="submission" date="2017-06" db="EMBL/GenBank/DDBJ databases">
        <title>A platform for efficient transgenesis in Macrostomum lignano, a flatworm model organism for stem cell research.</title>
        <authorList>
            <person name="Berezikov E."/>
        </authorList>
    </citation>
    <scope>NUCLEOTIDE SEQUENCE [LARGE SCALE GENOMIC DNA]</scope>
    <source>
        <strain evidence="11">DV1</strain>
        <tissue evidence="11">Whole organism</tissue>
    </source>
</reference>
<feature type="region of interest" description="Disordered" evidence="9">
    <location>
        <begin position="322"/>
        <end position="379"/>
    </location>
</feature>
<keyword evidence="12" id="KW-1185">Reference proteome</keyword>
<dbReference type="PANTHER" id="PTHR19845:SF0">
    <property type="entry name" value="KATANIN P80 WD40 REPEAT-CONTAINING SUBUNIT B1"/>
    <property type="match status" value="1"/>
</dbReference>
<keyword evidence="2 7" id="KW-0963">Cytoplasm</keyword>
<comment type="subunit">
    <text evidence="7">Interacts with KATNA1. This interaction enhances the microtubule binding and severing activity of KATNA1 and also targets this activity to the centrosome.</text>
</comment>
<dbReference type="GO" id="GO:0005737">
    <property type="term" value="C:cytoplasm"/>
    <property type="evidence" value="ECO:0007669"/>
    <property type="project" value="UniProtKB-SubCell"/>
</dbReference>
<organism evidence="11 12">
    <name type="scientific">Macrostomum lignano</name>
    <dbReference type="NCBI Taxonomy" id="282301"/>
    <lineage>
        <taxon>Eukaryota</taxon>
        <taxon>Metazoa</taxon>
        <taxon>Spiralia</taxon>
        <taxon>Lophotrochozoa</taxon>
        <taxon>Platyhelminthes</taxon>
        <taxon>Rhabditophora</taxon>
        <taxon>Macrostomorpha</taxon>
        <taxon>Macrostomida</taxon>
        <taxon>Macrostomidae</taxon>
        <taxon>Macrostomum</taxon>
    </lineage>
</organism>